<proteinExistence type="predicted"/>
<evidence type="ECO:0000313" key="1">
    <source>
        <dbReference type="EMBL" id="KAL3832811.1"/>
    </source>
</evidence>
<dbReference type="EMBL" id="JBJXBP010000004">
    <property type="protein sequence ID" value="KAL3832811.1"/>
    <property type="molecule type" value="Genomic_DNA"/>
</dbReference>
<sequence length="63" mass="7875">MWFNEFKLFFRWNLRDDRRIRKIFDHKMSKAYKYKIIGTQRNTLKYPNGLRKIGHQIVMAKVK</sequence>
<protein>
    <submittedName>
        <fullName evidence="1">Uncharacterized protein</fullName>
    </submittedName>
</protein>
<keyword evidence="2" id="KW-1185">Reference proteome</keyword>
<accession>A0ABD3T873</accession>
<evidence type="ECO:0000313" key="2">
    <source>
        <dbReference type="Proteomes" id="UP001634393"/>
    </source>
</evidence>
<comment type="caution">
    <text evidence="1">The sequence shown here is derived from an EMBL/GenBank/DDBJ whole genome shotgun (WGS) entry which is preliminary data.</text>
</comment>
<gene>
    <name evidence="1" type="ORF">ACJIZ3_007547</name>
</gene>
<dbReference type="Proteomes" id="UP001634393">
    <property type="component" value="Unassembled WGS sequence"/>
</dbReference>
<dbReference type="AlphaFoldDB" id="A0ABD3T873"/>
<reference evidence="1 2" key="1">
    <citation type="submission" date="2024-12" db="EMBL/GenBank/DDBJ databases">
        <title>The unique morphological basis and parallel evolutionary history of personate flowers in Penstemon.</title>
        <authorList>
            <person name="Depatie T.H."/>
            <person name="Wessinger C.A."/>
        </authorList>
    </citation>
    <scope>NUCLEOTIDE SEQUENCE [LARGE SCALE GENOMIC DNA]</scope>
    <source>
        <strain evidence="1">WTNN_2</strain>
        <tissue evidence="1">Leaf</tissue>
    </source>
</reference>
<organism evidence="1 2">
    <name type="scientific">Penstemon smallii</name>
    <dbReference type="NCBI Taxonomy" id="265156"/>
    <lineage>
        <taxon>Eukaryota</taxon>
        <taxon>Viridiplantae</taxon>
        <taxon>Streptophyta</taxon>
        <taxon>Embryophyta</taxon>
        <taxon>Tracheophyta</taxon>
        <taxon>Spermatophyta</taxon>
        <taxon>Magnoliopsida</taxon>
        <taxon>eudicotyledons</taxon>
        <taxon>Gunneridae</taxon>
        <taxon>Pentapetalae</taxon>
        <taxon>asterids</taxon>
        <taxon>lamiids</taxon>
        <taxon>Lamiales</taxon>
        <taxon>Plantaginaceae</taxon>
        <taxon>Cheloneae</taxon>
        <taxon>Penstemon</taxon>
    </lineage>
</organism>
<name>A0ABD3T873_9LAMI</name>